<gene>
    <name evidence="2" type="ORF">PhCBS80983_g05112</name>
</gene>
<evidence type="ECO:0000313" key="2">
    <source>
        <dbReference type="EMBL" id="TPX55676.1"/>
    </source>
</evidence>
<comment type="caution">
    <text evidence="2">The sequence shown here is derived from an EMBL/GenBank/DDBJ whole genome shotgun (WGS) entry which is preliminary data.</text>
</comment>
<dbReference type="EMBL" id="QEAQ01000099">
    <property type="protein sequence ID" value="TPX55676.1"/>
    <property type="molecule type" value="Genomic_DNA"/>
</dbReference>
<name>A0A507DVU4_9FUNG</name>
<dbReference type="Pfam" id="PF01722">
    <property type="entry name" value="BolA"/>
    <property type="match status" value="1"/>
</dbReference>
<keyword evidence="3" id="KW-1185">Reference proteome</keyword>
<dbReference type="PANTHER" id="PTHR46230">
    <property type="match status" value="1"/>
</dbReference>
<sequence>MPGPMTTRIENKLREALNPSFLEIIDDSAKHAGHAAMKGLPKGETHFRVTAVSSAFEGKRPVQRHQFVYQILDAELKEGLHALSLTTNTPEEYKA</sequence>
<dbReference type="Gene3D" id="3.30.300.90">
    <property type="entry name" value="BolA-like"/>
    <property type="match status" value="1"/>
</dbReference>
<dbReference type="STRING" id="109895.A0A507DVU4"/>
<dbReference type="AlphaFoldDB" id="A0A507DVU4"/>
<protein>
    <recommendedName>
        <fullName evidence="4">BolA protein</fullName>
    </recommendedName>
</protein>
<evidence type="ECO:0000256" key="1">
    <source>
        <dbReference type="RuleBase" id="RU003860"/>
    </source>
</evidence>
<accession>A0A507DVU4</accession>
<evidence type="ECO:0000313" key="3">
    <source>
        <dbReference type="Proteomes" id="UP000318582"/>
    </source>
</evidence>
<proteinExistence type="inferred from homology"/>
<dbReference type="PANTHER" id="PTHR46230:SF7">
    <property type="entry name" value="BOLA-LIKE PROTEIN 1"/>
    <property type="match status" value="1"/>
</dbReference>
<dbReference type="Proteomes" id="UP000318582">
    <property type="component" value="Unassembled WGS sequence"/>
</dbReference>
<dbReference type="InterPro" id="IPR002634">
    <property type="entry name" value="BolA"/>
</dbReference>
<dbReference type="GO" id="GO:0016226">
    <property type="term" value="P:iron-sulfur cluster assembly"/>
    <property type="evidence" value="ECO:0007669"/>
    <property type="project" value="TreeGrafter"/>
</dbReference>
<reference evidence="2 3" key="1">
    <citation type="journal article" date="2019" name="Sci. Rep.">
        <title>Comparative genomics of chytrid fungi reveal insights into the obligate biotrophic and pathogenic lifestyle of Synchytrium endobioticum.</title>
        <authorList>
            <person name="van de Vossenberg B.T.L.H."/>
            <person name="Warris S."/>
            <person name="Nguyen H.D.T."/>
            <person name="van Gent-Pelzer M.P.E."/>
            <person name="Joly D.L."/>
            <person name="van de Geest H.C."/>
            <person name="Bonants P.J.M."/>
            <person name="Smith D.S."/>
            <person name="Levesque C.A."/>
            <person name="van der Lee T.A.J."/>
        </authorList>
    </citation>
    <scope>NUCLEOTIDE SEQUENCE [LARGE SCALE GENOMIC DNA]</scope>
    <source>
        <strain evidence="2 3">CBS 809.83</strain>
    </source>
</reference>
<dbReference type="SUPFAM" id="SSF82657">
    <property type="entry name" value="BolA-like"/>
    <property type="match status" value="1"/>
</dbReference>
<organism evidence="2 3">
    <name type="scientific">Powellomyces hirtus</name>
    <dbReference type="NCBI Taxonomy" id="109895"/>
    <lineage>
        <taxon>Eukaryota</taxon>
        <taxon>Fungi</taxon>
        <taxon>Fungi incertae sedis</taxon>
        <taxon>Chytridiomycota</taxon>
        <taxon>Chytridiomycota incertae sedis</taxon>
        <taxon>Chytridiomycetes</taxon>
        <taxon>Spizellomycetales</taxon>
        <taxon>Powellomycetaceae</taxon>
        <taxon>Powellomyces</taxon>
    </lineage>
</organism>
<evidence type="ECO:0008006" key="4">
    <source>
        <dbReference type="Google" id="ProtNLM"/>
    </source>
</evidence>
<dbReference type="InterPro" id="IPR036065">
    <property type="entry name" value="BolA-like_sf"/>
</dbReference>
<comment type="similarity">
    <text evidence="1">Belongs to the BolA/IbaG family.</text>
</comment>
<dbReference type="PIRSF" id="PIRSF003113">
    <property type="entry name" value="BolA"/>
    <property type="match status" value="1"/>
</dbReference>